<accession>A0A7R8YUW3</accession>
<evidence type="ECO:0000256" key="5">
    <source>
        <dbReference type="ARBA" id="ARBA00023136"/>
    </source>
</evidence>
<dbReference type="InParanoid" id="A0A7R8YUW3"/>
<dbReference type="Proteomes" id="UP000594454">
    <property type="component" value="Chromosome 3"/>
</dbReference>
<dbReference type="EMBL" id="LR899011">
    <property type="protein sequence ID" value="CAD7085684.1"/>
    <property type="molecule type" value="Genomic_DNA"/>
</dbReference>
<dbReference type="GO" id="GO:0005886">
    <property type="term" value="C:plasma membrane"/>
    <property type="evidence" value="ECO:0007669"/>
    <property type="project" value="UniProtKB-SubCell"/>
</dbReference>
<keyword evidence="7" id="KW-0325">Glycoprotein</keyword>
<keyword evidence="10" id="KW-1185">Reference proteome</keyword>
<comment type="subcellular location">
    <subcellularLocation>
        <location evidence="1">Cell membrane</location>
        <topology evidence="1">Multi-pass membrane protein</topology>
    </subcellularLocation>
</comment>
<dbReference type="InterPro" id="IPR052192">
    <property type="entry name" value="Insect_Ionotropic_Sensory_Rcpt"/>
</dbReference>
<evidence type="ECO:0008006" key="11">
    <source>
        <dbReference type="Google" id="ProtNLM"/>
    </source>
</evidence>
<evidence type="ECO:0000256" key="2">
    <source>
        <dbReference type="ARBA" id="ARBA00022475"/>
    </source>
</evidence>
<dbReference type="AlphaFoldDB" id="A0A7R8YUW3"/>
<keyword evidence="3 8" id="KW-0812">Transmembrane</keyword>
<dbReference type="PANTHER" id="PTHR42643">
    <property type="entry name" value="IONOTROPIC RECEPTOR 20A-RELATED"/>
    <property type="match status" value="1"/>
</dbReference>
<name>A0A7R8YUW3_HERIL</name>
<dbReference type="PANTHER" id="PTHR42643:SF39">
    <property type="entry name" value="IONOTROPIC RECEPTOR 56A-RELATED"/>
    <property type="match status" value="1"/>
</dbReference>
<gene>
    <name evidence="9" type="ORF">HERILL_LOCUS8509</name>
</gene>
<reference evidence="9 10" key="1">
    <citation type="submission" date="2020-11" db="EMBL/GenBank/DDBJ databases">
        <authorList>
            <person name="Wallbank WR R."/>
            <person name="Pardo Diaz C."/>
            <person name="Kozak K."/>
            <person name="Martin S."/>
            <person name="Jiggins C."/>
            <person name="Moest M."/>
            <person name="Warren A I."/>
            <person name="Generalovic N T."/>
            <person name="Byers J.R.P. K."/>
            <person name="Montejo-Kovacevich G."/>
            <person name="Yen C E."/>
        </authorList>
    </citation>
    <scope>NUCLEOTIDE SEQUENCE [LARGE SCALE GENOMIC DNA]</scope>
</reference>
<evidence type="ECO:0000256" key="6">
    <source>
        <dbReference type="ARBA" id="ARBA00023170"/>
    </source>
</evidence>
<evidence type="ECO:0000313" key="10">
    <source>
        <dbReference type="Proteomes" id="UP000594454"/>
    </source>
</evidence>
<evidence type="ECO:0000256" key="8">
    <source>
        <dbReference type="SAM" id="Phobius"/>
    </source>
</evidence>
<keyword evidence="6" id="KW-0675">Receptor</keyword>
<keyword evidence="2" id="KW-1003">Cell membrane</keyword>
<dbReference type="SUPFAM" id="SSF53850">
    <property type="entry name" value="Periplasmic binding protein-like II"/>
    <property type="match status" value="1"/>
</dbReference>
<dbReference type="Gene3D" id="1.10.287.70">
    <property type="match status" value="1"/>
</dbReference>
<evidence type="ECO:0000256" key="3">
    <source>
        <dbReference type="ARBA" id="ARBA00022692"/>
    </source>
</evidence>
<protein>
    <recommendedName>
        <fullName evidence="11">Ionotropic receptor</fullName>
    </recommendedName>
</protein>
<dbReference type="OrthoDB" id="7852744at2759"/>
<evidence type="ECO:0000256" key="1">
    <source>
        <dbReference type="ARBA" id="ARBA00004651"/>
    </source>
</evidence>
<sequence>MQLGEIVDEFHRIYNFQTILYFIPNVTKQEQVTIFDQINLLAKDIPVLCIRSPANNDQIWKVVPKIILSIVFFTESNRETALELLDNTFQHFFRPKIIFDFHTVFPGQVDLETLCIWLGRGRMVYSLILANNQMFTFDLYPTMSIKKVTSLTPLQILFAEKVKGFHGATMKVVNDQSMLTYINLTDQNGQTRYGGHALKAIQTFIQKYNGTFQMLHWELTDSIDKFNIHPVTPLGMEGVSEITYPYPRKFCVITPYQKEVPRMFYLSLPFKKFTWSLLLVGLLILFLSEILADILYGNDRDIFSIQNAFFHALRIFTQQLHFQKRLRNIPCLSLVHLLAIFLVMLMTSLYQSVLSALYTKSIPGVQVDSLDDLAKSGHKILMYVPMYDLSLELNLFPSNVLRTPSENDPSIEMFQLNRSFAYFMPTIVTDAMIEIQNCLKVKYFHRSLCTFDMRIGIVVERNFPLKEVLDDVLFRLREAGIISKWKVDFTMEAYEAGYLRFKQPNESNLRPLQVNELVLIWLLYGIGISVSSILFCFEKYLKFRINRLWIKKNSS</sequence>
<evidence type="ECO:0000256" key="7">
    <source>
        <dbReference type="ARBA" id="ARBA00023180"/>
    </source>
</evidence>
<keyword evidence="4 8" id="KW-1133">Transmembrane helix</keyword>
<feature type="transmembrane region" description="Helical" evidence="8">
    <location>
        <begin position="329"/>
        <end position="350"/>
    </location>
</feature>
<evidence type="ECO:0000256" key="4">
    <source>
        <dbReference type="ARBA" id="ARBA00022989"/>
    </source>
</evidence>
<proteinExistence type="predicted"/>
<feature type="transmembrane region" description="Helical" evidence="8">
    <location>
        <begin position="518"/>
        <end position="537"/>
    </location>
</feature>
<organism evidence="9 10">
    <name type="scientific">Hermetia illucens</name>
    <name type="common">Black soldier fly</name>
    <dbReference type="NCBI Taxonomy" id="343691"/>
    <lineage>
        <taxon>Eukaryota</taxon>
        <taxon>Metazoa</taxon>
        <taxon>Ecdysozoa</taxon>
        <taxon>Arthropoda</taxon>
        <taxon>Hexapoda</taxon>
        <taxon>Insecta</taxon>
        <taxon>Pterygota</taxon>
        <taxon>Neoptera</taxon>
        <taxon>Endopterygota</taxon>
        <taxon>Diptera</taxon>
        <taxon>Brachycera</taxon>
        <taxon>Stratiomyomorpha</taxon>
        <taxon>Stratiomyidae</taxon>
        <taxon>Hermetiinae</taxon>
        <taxon>Hermetia</taxon>
    </lineage>
</organism>
<evidence type="ECO:0000313" key="9">
    <source>
        <dbReference type="EMBL" id="CAD7085684.1"/>
    </source>
</evidence>
<keyword evidence="5 8" id="KW-0472">Membrane</keyword>
<feature type="transmembrane region" description="Helical" evidence="8">
    <location>
        <begin position="273"/>
        <end position="296"/>
    </location>
</feature>